<dbReference type="InterPro" id="IPR003593">
    <property type="entry name" value="AAA+_ATPase"/>
</dbReference>
<keyword evidence="3 5" id="KW-0067">ATP-binding</keyword>
<dbReference type="InterPro" id="IPR027417">
    <property type="entry name" value="P-loop_NTPase"/>
</dbReference>
<feature type="domain" description="ABC transporter" evidence="4">
    <location>
        <begin position="1"/>
        <end position="234"/>
    </location>
</feature>
<dbReference type="EMBL" id="FQYP01000006">
    <property type="protein sequence ID" value="SHJ16132.1"/>
    <property type="molecule type" value="Genomic_DNA"/>
</dbReference>
<dbReference type="AlphaFoldDB" id="A0A1M6H1U7"/>
<evidence type="ECO:0000256" key="2">
    <source>
        <dbReference type="ARBA" id="ARBA00022741"/>
    </source>
</evidence>
<dbReference type="PROSITE" id="PS00211">
    <property type="entry name" value="ABC_TRANSPORTER_1"/>
    <property type="match status" value="1"/>
</dbReference>
<protein>
    <submittedName>
        <fullName evidence="5">Molybdate transport system ATP-binding protein</fullName>
    </submittedName>
</protein>
<dbReference type="Gene3D" id="3.40.50.300">
    <property type="entry name" value="P-loop containing nucleotide triphosphate hydrolases"/>
    <property type="match status" value="1"/>
</dbReference>
<dbReference type="Pfam" id="PF00005">
    <property type="entry name" value="ABC_tran"/>
    <property type="match status" value="1"/>
</dbReference>
<evidence type="ECO:0000256" key="3">
    <source>
        <dbReference type="ARBA" id="ARBA00022840"/>
    </source>
</evidence>
<dbReference type="SUPFAM" id="SSF52540">
    <property type="entry name" value="P-loop containing nucleoside triphosphate hydrolases"/>
    <property type="match status" value="1"/>
</dbReference>
<reference evidence="6" key="1">
    <citation type="submission" date="2016-11" db="EMBL/GenBank/DDBJ databases">
        <authorList>
            <person name="Varghese N."/>
            <person name="Submissions S."/>
        </authorList>
    </citation>
    <scope>NUCLEOTIDE SEQUENCE [LARGE SCALE GENOMIC DNA]</scope>
    <source>
        <strain evidence="6">DSM 22623</strain>
    </source>
</reference>
<dbReference type="Proteomes" id="UP000184432">
    <property type="component" value="Unassembled WGS sequence"/>
</dbReference>
<evidence type="ECO:0000313" key="6">
    <source>
        <dbReference type="Proteomes" id="UP000184432"/>
    </source>
</evidence>
<dbReference type="PROSITE" id="PS50893">
    <property type="entry name" value="ABC_TRANSPORTER_2"/>
    <property type="match status" value="1"/>
</dbReference>
<dbReference type="InterPro" id="IPR050093">
    <property type="entry name" value="ABC_SmlMolc_Importer"/>
</dbReference>
<organism evidence="5 6">
    <name type="scientific">Aquimarina spongiae</name>
    <dbReference type="NCBI Taxonomy" id="570521"/>
    <lineage>
        <taxon>Bacteria</taxon>
        <taxon>Pseudomonadati</taxon>
        <taxon>Bacteroidota</taxon>
        <taxon>Flavobacteriia</taxon>
        <taxon>Flavobacteriales</taxon>
        <taxon>Flavobacteriaceae</taxon>
        <taxon>Aquimarina</taxon>
    </lineage>
</organism>
<dbReference type="GO" id="GO:0016887">
    <property type="term" value="F:ATP hydrolysis activity"/>
    <property type="evidence" value="ECO:0007669"/>
    <property type="project" value="InterPro"/>
</dbReference>
<dbReference type="InterPro" id="IPR017871">
    <property type="entry name" value="ABC_transporter-like_CS"/>
</dbReference>
<dbReference type="GO" id="GO:0005524">
    <property type="term" value="F:ATP binding"/>
    <property type="evidence" value="ECO:0007669"/>
    <property type="project" value="UniProtKB-KW"/>
</dbReference>
<dbReference type="PANTHER" id="PTHR42781:SF4">
    <property type="entry name" value="SPERMIDINE_PUTRESCINE IMPORT ATP-BINDING PROTEIN POTA"/>
    <property type="match status" value="1"/>
</dbReference>
<dbReference type="InterPro" id="IPR003439">
    <property type="entry name" value="ABC_transporter-like_ATP-bd"/>
</dbReference>
<dbReference type="OrthoDB" id="9802264at2"/>
<dbReference type="PANTHER" id="PTHR42781">
    <property type="entry name" value="SPERMIDINE/PUTRESCINE IMPORT ATP-BINDING PROTEIN POTA"/>
    <property type="match status" value="1"/>
</dbReference>
<keyword evidence="2" id="KW-0547">Nucleotide-binding</keyword>
<name>A0A1M6H1U7_9FLAO</name>
<keyword evidence="6" id="KW-1185">Reference proteome</keyword>
<sequence>MIHVNIQKKLQGAMNEMVLDVDFTIEHGSFVTLFGASGAGKTSILRIIAGLMRPDAGQINMGQEKWFDSEKGIDRKPQERKIGFVFQDYALFPNMSVKENLLFALEKNQNPQVVEELIQIIELEDLQHRKPEKLSGGQKQRVALARALVRKPTILMLDEPLSALDAKMRTRLQDYILKVHKQFNLTTLLISHEVSEVIKMCDRVFMIENGRILKEGKPMEVFANQKLSGKFQFSGEIIEILEQEIICIVTVLVGMNFVKVIADKEEIKTMNIGDKVLVASKAFNPVLQKIE</sequence>
<evidence type="ECO:0000313" key="5">
    <source>
        <dbReference type="EMBL" id="SHJ16132.1"/>
    </source>
</evidence>
<dbReference type="SMART" id="SM00382">
    <property type="entry name" value="AAA"/>
    <property type="match status" value="1"/>
</dbReference>
<keyword evidence="1" id="KW-0813">Transport</keyword>
<dbReference type="STRING" id="570521.SAMN04488508_10621"/>
<evidence type="ECO:0000256" key="1">
    <source>
        <dbReference type="ARBA" id="ARBA00022448"/>
    </source>
</evidence>
<accession>A0A1M6H1U7</accession>
<proteinExistence type="predicted"/>
<evidence type="ECO:0000259" key="4">
    <source>
        <dbReference type="PROSITE" id="PS50893"/>
    </source>
</evidence>
<gene>
    <name evidence="5" type="ORF">SAMN04488508_10621</name>
</gene>